<comment type="caution">
    <text evidence="1">The sequence shown here is derived from an EMBL/GenBank/DDBJ whole genome shotgun (WGS) entry which is preliminary data.</text>
</comment>
<organism evidence="1">
    <name type="scientific">marine sediment metagenome</name>
    <dbReference type="NCBI Taxonomy" id="412755"/>
    <lineage>
        <taxon>unclassified sequences</taxon>
        <taxon>metagenomes</taxon>
        <taxon>ecological metagenomes</taxon>
    </lineage>
</organism>
<accession>X1K8I9</accession>
<dbReference type="EMBL" id="BARU01040504">
    <property type="protein sequence ID" value="GAH78398.1"/>
    <property type="molecule type" value="Genomic_DNA"/>
</dbReference>
<gene>
    <name evidence="1" type="ORF">S03H2_62612</name>
</gene>
<dbReference type="Gene3D" id="3.90.550.10">
    <property type="entry name" value="Spore Coat Polysaccharide Biosynthesis Protein SpsA, Chain A"/>
    <property type="match status" value="1"/>
</dbReference>
<evidence type="ECO:0000313" key="1">
    <source>
        <dbReference type="EMBL" id="GAH78398.1"/>
    </source>
</evidence>
<reference evidence="1" key="1">
    <citation type="journal article" date="2014" name="Front. Microbiol.">
        <title>High frequency of phylogenetically diverse reductive dehalogenase-homologous genes in deep subseafloor sedimentary metagenomes.</title>
        <authorList>
            <person name="Kawai M."/>
            <person name="Futagami T."/>
            <person name="Toyoda A."/>
            <person name="Takaki Y."/>
            <person name="Nishi S."/>
            <person name="Hori S."/>
            <person name="Arai W."/>
            <person name="Tsubouchi T."/>
            <person name="Morono Y."/>
            <person name="Uchiyama I."/>
            <person name="Ito T."/>
            <person name="Fujiyama A."/>
            <person name="Inagaki F."/>
            <person name="Takami H."/>
        </authorList>
    </citation>
    <scope>NUCLEOTIDE SEQUENCE</scope>
    <source>
        <strain evidence="1">Expedition CK06-06</strain>
    </source>
</reference>
<evidence type="ECO:0008006" key="2">
    <source>
        <dbReference type="Google" id="ProtNLM"/>
    </source>
</evidence>
<name>X1K8I9_9ZZZZ</name>
<sequence length="46" mass="5219">MKIMATTRTRNEEKNIARFVMSYQWADKVLIADGGSTDDTVKIAKN</sequence>
<dbReference type="InterPro" id="IPR029044">
    <property type="entry name" value="Nucleotide-diphossugar_trans"/>
</dbReference>
<proteinExistence type="predicted"/>
<dbReference type="AlphaFoldDB" id="X1K8I9"/>
<feature type="non-terminal residue" evidence="1">
    <location>
        <position position="46"/>
    </location>
</feature>
<dbReference type="SUPFAM" id="SSF53448">
    <property type="entry name" value="Nucleotide-diphospho-sugar transferases"/>
    <property type="match status" value="1"/>
</dbReference>
<protein>
    <recommendedName>
        <fullName evidence="2">Glycosyltransferase 2-like domain-containing protein</fullName>
    </recommendedName>
</protein>